<evidence type="ECO:0000313" key="1">
    <source>
        <dbReference type="EMBL" id="CDT33291.1"/>
    </source>
</evidence>
<dbReference type="EMBL" id="CCJX01000103">
    <property type="protein sequence ID" value="CDT33291.1"/>
    <property type="molecule type" value="Genomic_DNA"/>
</dbReference>
<proteinExistence type="predicted"/>
<evidence type="ECO:0008006" key="3">
    <source>
        <dbReference type="Google" id="ProtNLM"/>
    </source>
</evidence>
<protein>
    <recommendedName>
        <fullName evidence="3">GNAT family N-acetyltransferase</fullName>
    </recommendedName>
</protein>
<keyword evidence="2" id="KW-1185">Reference proteome</keyword>
<reference evidence="1 2" key="1">
    <citation type="submission" date="2014-06" db="EMBL/GenBank/DDBJ databases">
        <authorList>
            <person name="Le Roux F."/>
        </authorList>
    </citation>
    <scope>NUCLEOTIDE SEQUENCE [LARGE SCALE GENOMIC DNA]</scope>
    <source>
        <strain evidence="1 2">J5-4</strain>
    </source>
</reference>
<accession>A0ABM9QTY0</accession>
<name>A0ABM9QTY0_9VIBR</name>
<gene>
    <name evidence="1" type="ORF">VCR4J5_200127</name>
</gene>
<organism evidence="1 2">
    <name type="scientific">Vibrio crassostreae</name>
    <dbReference type="NCBI Taxonomy" id="246167"/>
    <lineage>
        <taxon>Bacteria</taxon>
        <taxon>Pseudomonadati</taxon>
        <taxon>Pseudomonadota</taxon>
        <taxon>Gammaproteobacteria</taxon>
        <taxon>Vibrionales</taxon>
        <taxon>Vibrionaceae</taxon>
        <taxon>Vibrio</taxon>
    </lineage>
</organism>
<comment type="caution">
    <text evidence="1">The sequence shown here is derived from an EMBL/GenBank/DDBJ whole genome shotgun (WGS) entry which is preliminary data.</text>
</comment>
<dbReference type="Proteomes" id="UP000049077">
    <property type="component" value="Unassembled WGS sequence"/>
</dbReference>
<evidence type="ECO:0000313" key="2">
    <source>
        <dbReference type="Proteomes" id="UP000049077"/>
    </source>
</evidence>
<sequence length="260" mass="29553">MVELQLKHTEFSKLDAITLSRWSNGVTTPSYLKQLLIAHTTNTVKEFLDCKQSMVLPVACRRNYEQFVAQFDSKYHSIHLSGTQSVKTIVSERFSTIGADSLIAKRINSLNRRYLMNDKVAHLSLSPTEVMRVSVDDGLAESFLTTYSPQSQVGEYLSKSYRGSQKVLCAGFTYFRSSEDYSSLCGALINKLLSRKIESEYIFFFVRGAKSMAWFEYIGAKQYDVLSSSLEFGNLYLYGMSLKHFTGNPMYLNLASRNNE</sequence>